<dbReference type="GO" id="GO:0000390">
    <property type="term" value="P:spliceosomal complex disassembly"/>
    <property type="evidence" value="ECO:0007669"/>
    <property type="project" value="InterPro"/>
</dbReference>
<reference evidence="2" key="2">
    <citation type="submission" date="2023-05" db="EMBL/GenBank/DDBJ databases">
        <authorList>
            <person name="Schelkunov M.I."/>
        </authorList>
    </citation>
    <scope>NUCLEOTIDE SEQUENCE</scope>
    <source>
        <strain evidence="2">Hsosn_3</strain>
        <tissue evidence="2">Leaf</tissue>
    </source>
</reference>
<dbReference type="GO" id="GO:0071008">
    <property type="term" value="C:U2-type post-mRNA release spliceosomal complex"/>
    <property type="evidence" value="ECO:0007669"/>
    <property type="project" value="TreeGrafter"/>
</dbReference>
<reference evidence="2" key="1">
    <citation type="submission" date="2023-02" db="EMBL/GenBank/DDBJ databases">
        <title>Genome of toxic invasive species Heracleum sosnowskyi carries increased number of genes despite the absence of recent whole-genome duplications.</title>
        <authorList>
            <person name="Schelkunov M."/>
            <person name="Shtratnikova V."/>
            <person name="Makarenko M."/>
            <person name="Klepikova A."/>
            <person name="Omelchenko D."/>
            <person name="Novikova G."/>
            <person name="Obukhova E."/>
            <person name="Bogdanov V."/>
            <person name="Penin A."/>
            <person name="Logacheva M."/>
        </authorList>
    </citation>
    <scope>NUCLEOTIDE SEQUENCE</scope>
    <source>
        <strain evidence="2">Hsosn_3</strain>
        <tissue evidence="2">Leaf</tissue>
    </source>
</reference>
<comment type="caution">
    <text evidence="2">The sequence shown here is derived from an EMBL/GenBank/DDBJ whole genome shotgun (WGS) entry which is preliminary data.</text>
</comment>
<gene>
    <name evidence="2" type="ORF">POM88_052756</name>
</gene>
<dbReference type="Proteomes" id="UP001237642">
    <property type="component" value="Unassembled WGS sequence"/>
</dbReference>
<organism evidence="2 3">
    <name type="scientific">Heracleum sosnowskyi</name>
    <dbReference type="NCBI Taxonomy" id="360622"/>
    <lineage>
        <taxon>Eukaryota</taxon>
        <taxon>Viridiplantae</taxon>
        <taxon>Streptophyta</taxon>
        <taxon>Embryophyta</taxon>
        <taxon>Tracheophyta</taxon>
        <taxon>Spermatophyta</taxon>
        <taxon>Magnoliopsida</taxon>
        <taxon>eudicotyledons</taxon>
        <taxon>Gunneridae</taxon>
        <taxon>Pentapetalae</taxon>
        <taxon>asterids</taxon>
        <taxon>campanulids</taxon>
        <taxon>Apiales</taxon>
        <taxon>Apiaceae</taxon>
        <taxon>Apioideae</taxon>
        <taxon>apioid superclade</taxon>
        <taxon>Tordylieae</taxon>
        <taxon>Tordyliinae</taxon>
        <taxon>Heracleum</taxon>
    </lineage>
</organism>
<sequence length="346" mass="40678">MEVVFPAVRISGTNTWKAREPEPMLRFLESWEELLPIPVRQTILDNVVMPKLSAAIDMWDPRRETIPIHLWLHPWLPWLGHKLEIFYQPIRIRLESVLHAWQPDDISAFCTLSPWKTVFDSASWEQLMVRFIIPKLSTLMHEFQVNPANQNLDKFYLVRTWAAAIPITHMLPLMDMFFDKWQKVLYHWLCSCPNFEEVTRWYVGWKELIPPELLANEHIRYRLNDGLEMMNQAFEGMEVVQPEQRQFGAEKASPIPVGPKQMGGISREDEMSLKDVIEFYAQQKGLLFKPKPGRMKDCHQIYGFGNVNIIIDSLNQKVLAQTEERWALVSLDQLPELHNRSVPRRP</sequence>
<proteinExistence type="predicted"/>
<dbReference type="InterPro" id="IPR022783">
    <property type="entry name" value="GCFC_dom"/>
</dbReference>
<evidence type="ECO:0000313" key="3">
    <source>
        <dbReference type="Proteomes" id="UP001237642"/>
    </source>
</evidence>
<dbReference type="Pfam" id="PF07842">
    <property type="entry name" value="GCFC"/>
    <property type="match status" value="1"/>
</dbReference>
<evidence type="ECO:0000259" key="1">
    <source>
        <dbReference type="Pfam" id="PF07842"/>
    </source>
</evidence>
<evidence type="ECO:0000313" key="2">
    <source>
        <dbReference type="EMBL" id="KAK1352918.1"/>
    </source>
</evidence>
<protein>
    <submittedName>
        <fullName evidence="2">Tuftelin-interacting protein</fullName>
    </submittedName>
</protein>
<dbReference type="PANTHER" id="PTHR23329:SF1">
    <property type="entry name" value="TUFTELIN-INTERACTING PROTEIN 11"/>
    <property type="match status" value="1"/>
</dbReference>
<dbReference type="PANTHER" id="PTHR23329">
    <property type="entry name" value="TUFTELIN-INTERACTING PROTEIN 11-RELATED"/>
    <property type="match status" value="1"/>
</dbReference>
<dbReference type="EMBL" id="JAUIZM010000014">
    <property type="protein sequence ID" value="KAK1352918.1"/>
    <property type="molecule type" value="Genomic_DNA"/>
</dbReference>
<name>A0AAD8GRT6_9APIA</name>
<accession>A0AAD8GRT6</accession>
<dbReference type="InterPro" id="IPR045211">
    <property type="entry name" value="TFP11/STIP/Ntr1"/>
</dbReference>
<keyword evidence="3" id="KW-1185">Reference proteome</keyword>
<dbReference type="AlphaFoldDB" id="A0AAD8GRT6"/>
<feature type="domain" description="GCF C-terminal" evidence="1">
    <location>
        <begin position="2"/>
        <end position="185"/>
    </location>
</feature>